<feature type="repeat" description="TPR" evidence="3">
    <location>
        <begin position="230"/>
        <end position="263"/>
    </location>
</feature>
<feature type="signal peptide" evidence="4">
    <location>
        <begin position="1"/>
        <end position="20"/>
    </location>
</feature>
<reference evidence="6" key="1">
    <citation type="journal article" date="2020" name="Int. J. Syst. Evol. Microbiol.">
        <title>Alteromonas alba sp. nov., a marine bacterium isolated from the seawater of the West Pacific Ocean.</title>
        <authorList>
            <person name="Sun C."/>
            <person name="Wu Y.-H."/>
            <person name="Xamxidin M."/>
            <person name="Cheng H."/>
            <person name="Xu X.-W."/>
        </authorList>
    </citation>
    <scope>NUCLEOTIDE SEQUENCE [LARGE SCALE GENOMIC DNA]</scope>
    <source>
        <strain evidence="6">190</strain>
    </source>
</reference>
<evidence type="ECO:0008006" key="7">
    <source>
        <dbReference type="Google" id="ProtNLM"/>
    </source>
</evidence>
<feature type="chain" id="PRO_5015783329" description="Tetratricopeptide repeat protein" evidence="4">
    <location>
        <begin position="21"/>
        <end position="386"/>
    </location>
</feature>
<organism evidence="5 6">
    <name type="scientific">Alteromonas alba</name>
    <dbReference type="NCBI Taxonomy" id="2079529"/>
    <lineage>
        <taxon>Bacteria</taxon>
        <taxon>Pseudomonadati</taxon>
        <taxon>Pseudomonadota</taxon>
        <taxon>Gammaproteobacteria</taxon>
        <taxon>Alteromonadales</taxon>
        <taxon>Alteromonadaceae</taxon>
        <taxon>Alteromonas/Salinimonas group</taxon>
        <taxon>Alteromonas</taxon>
    </lineage>
</organism>
<dbReference type="OrthoDB" id="5801251at2"/>
<dbReference type="SUPFAM" id="SSF48452">
    <property type="entry name" value="TPR-like"/>
    <property type="match status" value="1"/>
</dbReference>
<evidence type="ECO:0000313" key="5">
    <source>
        <dbReference type="EMBL" id="PRO74498.1"/>
    </source>
</evidence>
<dbReference type="Pfam" id="PF14559">
    <property type="entry name" value="TPR_19"/>
    <property type="match status" value="1"/>
</dbReference>
<dbReference type="PANTHER" id="PTHR45586:SF1">
    <property type="entry name" value="LIPOPOLYSACCHARIDE ASSEMBLY PROTEIN B"/>
    <property type="match status" value="1"/>
</dbReference>
<dbReference type="Proteomes" id="UP000238949">
    <property type="component" value="Unassembled WGS sequence"/>
</dbReference>
<comment type="caution">
    <text evidence="5">The sequence shown here is derived from an EMBL/GenBank/DDBJ whole genome shotgun (WGS) entry which is preliminary data.</text>
</comment>
<evidence type="ECO:0000256" key="4">
    <source>
        <dbReference type="SAM" id="SignalP"/>
    </source>
</evidence>
<keyword evidence="2 3" id="KW-0802">TPR repeat</keyword>
<gene>
    <name evidence="5" type="ORF">C6Y40_05955</name>
</gene>
<dbReference type="PANTHER" id="PTHR45586">
    <property type="entry name" value="TPR REPEAT-CONTAINING PROTEIN PA4667"/>
    <property type="match status" value="1"/>
</dbReference>
<dbReference type="PROSITE" id="PS51257">
    <property type="entry name" value="PROKAR_LIPOPROTEIN"/>
    <property type="match status" value="1"/>
</dbReference>
<evidence type="ECO:0000256" key="3">
    <source>
        <dbReference type="PROSITE-ProRule" id="PRU00339"/>
    </source>
</evidence>
<name>A0A2S9VDF7_9ALTE</name>
<accession>A0A2S9VDF7</accession>
<evidence type="ECO:0000256" key="1">
    <source>
        <dbReference type="ARBA" id="ARBA00022737"/>
    </source>
</evidence>
<evidence type="ECO:0000256" key="2">
    <source>
        <dbReference type="ARBA" id="ARBA00022803"/>
    </source>
</evidence>
<dbReference type="AlphaFoldDB" id="A0A2S9VDF7"/>
<dbReference type="PROSITE" id="PS50005">
    <property type="entry name" value="TPR"/>
    <property type="match status" value="1"/>
</dbReference>
<sequence>MKVYALVVVLSSFILLGGCASTEPDTGNYLHPVYTDAFPAARSVNIESPAQILTLPEEAKRFLTKIKVTAEQKQTTPLDELVNSLFAEQQLGLSYFSDANSTVADTFKNRQANCLSLTLMTYALAKGLGLDASLQDVFIPEYWSRRQGFSLLNGHVNVLLTDKRDLFATPILVDFDARMQGQQFKSETMSVNRALSMFYNNKGANALVYGNFPVAFRYLSAALKQDDQFTAAWINLGVLYRFTENYRYAEEAYQKVLQLDTRNLTARENLAILYRLTGRDSKANELAKEVHKLRVANPYYHLIRGDEAFEEGDFNLAHNYYRRAYRLDRTNHLILFALGKTALATGETDDAQTFLERAIKRAELPADRQRYAAKLAVLSHYYEEQL</sequence>
<dbReference type="InterPro" id="IPR011990">
    <property type="entry name" value="TPR-like_helical_dom_sf"/>
</dbReference>
<dbReference type="InterPro" id="IPR051012">
    <property type="entry name" value="CellSynth/LPSAsmb/PSIAsmb"/>
</dbReference>
<keyword evidence="1" id="KW-0677">Repeat</keyword>
<keyword evidence="4" id="KW-0732">Signal</keyword>
<dbReference type="Gene3D" id="1.25.40.10">
    <property type="entry name" value="Tetratricopeptide repeat domain"/>
    <property type="match status" value="2"/>
</dbReference>
<evidence type="ECO:0000313" key="6">
    <source>
        <dbReference type="Proteomes" id="UP000238949"/>
    </source>
</evidence>
<keyword evidence="6" id="KW-1185">Reference proteome</keyword>
<protein>
    <recommendedName>
        <fullName evidence="7">Tetratricopeptide repeat protein</fullName>
    </recommendedName>
</protein>
<proteinExistence type="predicted"/>
<dbReference type="RefSeq" id="WP_105933801.1">
    <property type="nucleotide sequence ID" value="NZ_PVNP01000049.1"/>
</dbReference>
<dbReference type="SMART" id="SM00028">
    <property type="entry name" value="TPR"/>
    <property type="match status" value="4"/>
</dbReference>
<dbReference type="EMBL" id="PVNP01000049">
    <property type="protein sequence ID" value="PRO74498.1"/>
    <property type="molecule type" value="Genomic_DNA"/>
</dbReference>
<dbReference type="InterPro" id="IPR019734">
    <property type="entry name" value="TPR_rpt"/>
</dbReference>
<dbReference type="Pfam" id="PF13181">
    <property type="entry name" value="TPR_8"/>
    <property type="match status" value="1"/>
</dbReference>